<accession>A0ABW3GHR4</accession>
<dbReference type="EMBL" id="JBHTIL010000009">
    <property type="protein sequence ID" value="MFD0928137.1"/>
    <property type="molecule type" value="Genomic_DNA"/>
</dbReference>
<keyword evidence="2" id="KW-1185">Reference proteome</keyword>
<dbReference type="RefSeq" id="WP_253649227.1">
    <property type="nucleotide sequence ID" value="NZ_BAAAMO010000014.1"/>
</dbReference>
<proteinExistence type="predicted"/>
<organism evidence="1 2">
    <name type="scientific">Williamsia deligens</name>
    <dbReference type="NCBI Taxonomy" id="321325"/>
    <lineage>
        <taxon>Bacteria</taxon>
        <taxon>Bacillati</taxon>
        <taxon>Actinomycetota</taxon>
        <taxon>Actinomycetes</taxon>
        <taxon>Mycobacteriales</taxon>
        <taxon>Nocardiaceae</taxon>
        <taxon>Williamsia</taxon>
    </lineage>
</organism>
<evidence type="ECO:0000313" key="1">
    <source>
        <dbReference type="EMBL" id="MFD0928137.1"/>
    </source>
</evidence>
<dbReference type="Proteomes" id="UP001597068">
    <property type="component" value="Unassembled WGS sequence"/>
</dbReference>
<name>A0ABW3GHR4_9NOCA</name>
<comment type="caution">
    <text evidence="1">The sequence shown here is derived from an EMBL/GenBank/DDBJ whole genome shotgun (WGS) entry which is preliminary data.</text>
</comment>
<evidence type="ECO:0008006" key="3">
    <source>
        <dbReference type="Google" id="ProtNLM"/>
    </source>
</evidence>
<gene>
    <name evidence="1" type="ORF">ACFQ04_20580</name>
</gene>
<sequence>MSDNVIPLRPDVYDGLTCEQCGEAWFQASVTVGRDGRVTGWVSTVKCTECDHLQVIA</sequence>
<protein>
    <recommendedName>
        <fullName evidence="3">Small CPxCG-related zinc finger protein</fullName>
    </recommendedName>
</protein>
<evidence type="ECO:0000313" key="2">
    <source>
        <dbReference type="Proteomes" id="UP001597068"/>
    </source>
</evidence>
<reference evidence="2" key="1">
    <citation type="journal article" date="2019" name="Int. J. Syst. Evol. Microbiol.">
        <title>The Global Catalogue of Microorganisms (GCM) 10K type strain sequencing project: providing services to taxonomists for standard genome sequencing and annotation.</title>
        <authorList>
            <consortium name="The Broad Institute Genomics Platform"/>
            <consortium name="The Broad Institute Genome Sequencing Center for Infectious Disease"/>
            <person name="Wu L."/>
            <person name="Ma J."/>
        </authorList>
    </citation>
    <scope>NUCLEOTIDE SEQUENCE [LARGE SCALE GENOMIC DNA]</scope>
    <source>
        <strain evidence="2">CCUG 50873</strain>
    </source>
</reference>